<proteinExistence type="predicted"/>
<name>A0A1Q8RHA9_9PEZI</name>
<protein>
    <submittedName>
        <fullName evidence="1">Uncharacterized protein</fullName>
    </submittedName>
</protein>
<dbReference type="AlphaFoldDB" id="A0A1Q8RHA9"/>
<evidence type="ECO:0000313" key="2">
    <source>
        <dbReference type="Proteomes" id="UP000186583"/>
    </source>
</evidence>
<comment type="caution">
    <text evidence="1">The sequence shown here is derived from an EMBL/GenBank/DDBJ whole genome shotgun (WGS) entry which is preliminary data.</text>
</comment>
<reference evidence="1 2" key="1">
    <citation type="submission" date="2016-11" db="EMBL/GenBank/DDBJ databases">
        <title>Draft Genome Assembly of Colletotrichum chlorophyti a pathogen of herbaceous plants.</title>
        <authorList>
            <person name="Gan P."/>
            <person name="Narusaka M."/>
            <person name="Tsushima A."/>
            <person name="Narusaka Y."/>
            <person name="Takano Y."/>
            <person name="Shirasu K."/>
        </authorList>
    </citation>
    <scope>NUCLEOTIDE SEQUENCE [LARGE SCALE GENOMIC DNA]</scope>
    <source>
        <strain evidence="1 2">NTL11</strain>
    </source>
</reference>
<accession>A0A1Q8RHA9</accession>
<dbReference type="Proteomes" id="UP000186583">
    <property type="component" value="Unassembled WGS sequence"/>
</dbReference>
<organism evidence="1 2">
    <name type="scientific">Colletotrichum chlorophyti</name>
    <dbReference type="NCBI Taxonomy" id="708187"/>
    <lineage>
        <taxon>Eukaryota</taxon>
        <taxon>Fungi</taxon>
        <taxon>Dikarya</taxon>
        <taxon>Ascomycota</taxon>
        <taxon>Pezizomycotina</taxon>
        <taxon>Sordariomycetes</taxon>
        <taxon>Hypocreomycetidae</taxon>
        <taxon>Glomerellales</taxon>
        <taxon>Glomerellaceae</taxon>
        <taxon>Colletotrichum</taxon>
    </lineage>
</organism>
<dbReference type="OrthoDB" id="4836402at2759"/>
<evidence type="ECO:0000313" key="1">
    <source>
        <dbReference type="EMBL" id="OLN83715.1"/>
    </source>
</evidence>
<keyword evidence="2" id="KW-1185">Reference proteome</keyword>
<gene>
    <name evidence="1" type="ORF">CCHL11_08700</name>
</gene>
<sequence>MTFNLTATDFRLAARDAWDGVCTSRNHESALIELTRVFSHTLDPWQFLTTVLLVCDLIITLYGLGAKIPDAVLPIPNEDAVVAFTELIVLIQLLKLVLPMHSAAALESLTRPQDLRHQSLCKWIVGLLGLQEAELPLGGPNTNENRVKLFGVFLFPVLVGVAWKWRRVRRRLLQIRMDEEQALVAQALLIWET</sequence>
<dbReference type="EMBL" id="MPGH01000199">
    <property type="protein sequence ID" value="OLN83715.1"/>
    <property type="molecule type" value="Genomic_DNA"/>
</dbReference>